<keyword evidence="5" id="KW-0347">Helicase</keyword>
<keyword evidence="14" id="KW-0255">Endonuclease</keyword>
<evidence type="ECO:0000256" key="8">
    <source>
        <dbReference type="SAM" id="Coils"/>
    </source>
</evidence>
<dbReference type="Pfam" id="PF13087">
    <property type="entry name" value="AAA_12"/>
    <property type="match status" value="1"/>
</dbReference>
<comment type="caution">
    <text evidence="14">The sequence shown here is derived from an EMBL/GenBank/DDBJ whole genome shotgun (WGS) entry which is preliminary data.</text>
</comment>
<feature type="compositionally biased region" description="Basic and acidic residues" evidence="9">
    <location>
        <begin position="1908"/>
        <end position="1924"/>
    </location>
</feature>
<reference evidence="14 15" key="1">
    <citation type="submission" date="2019-04" db="EMBL/GenBank/DDBJ databases">
        <title>High contiguity whole genome sequence and gene annotation resource for two Venturia nashicola isolates.</title>
        <authorList>
            <person name="Prokchorchik M."/>
            <person name="Won K."/>
            <person name="Lee Y."/>
            <person name="Choi E.D."/>
            <person name="Segonzac C."/>
            <person name="Sohn K.H."/>
        </authorList>
    </citation>
    <scope>NUCLEOTIDE SEQUENCE [LARGE SCALE GENOMIC DNA]</scope>
    <source>
        <strain evidence="14 15">PRI2</strain>
    </source>
</reference>
<dbReference type="OrthoDB" id="6513042at2759"/>
<dbReference type="FunFam" id="3.40.50.300:FF:000326">
    <property type="entry name" value="P-loop containing nucleoside triphosphate hydrolase"/>
    <property type="match status" value="1"/>
</dbReference>
<dbReference type="GO" id="GO:0005694">
    <property type="term" value="C:chromosome"/>
    <property type="evidence" value="ECO:0007669"/>
    <property type="project" value="UniProtKB-ARBA"/>
</dbReference>
<dbReference type="GO" id="GO:0016787">
    <property type="term" value="F:hydrolase activity"/>
    <property type="evidence" value="ECO:0007669"/>
    <property type="project" value="UniProtKB-KW"/>
</dbReference>
<dbReference type="Pfam" id="PF23576">
    <property type="entry name" value="SEN1_barrel"/>
    <property type="match status" value="1"/>
</dbReference>
<dbReference type="EMBL" id="SNSC02000012">
    <property type="protein sequence ID" value="TID19478.1"/>
    <property type="molecule type" value="Genomic_DNA"/>
</dbReference>
<evidence type="ECO:0000256" key="1">
    <source>
        <dbReference type="ARBA" id="ARBA00004123"/>
    </source>
</evidence>
<keyword evidence="8" id="KW-0175">Coiled coil</keyword>
<feature type="domain" description="DNA2/NAM7 helicase helicase" evidence="11">
    <location>
        <begin position="1279"/>
        <end position="1566"/>
    </location>
</feature>
<feature type="domain" description="Helicase SEN1 beta-barrel" evidence="13">
    <location>
        <begin position="1132"/>
        <end position="1230"/>
    </location>
</feature>
<evidence type="ECO:0000259" key="11">
    <source>
        <dbReference type="Pfam" id="PF13086"/>
    </source>
</evidence>
<evidence type="ECO:0000256" key="4">
    <source>
        <dbReference type="ARBA" id="ARBA00022801"/>
    </source>
</evidence>
<dbReference type="STRING" id="86259.A0A4Z1P5F4"/>
<proteinExistence type="inferred from homology"/>
<dbReference type="GO" id="GO:0016604">
    <property type="term" value="C:nuclear body"/>
    <property type="evidence" value="ECO:0007669"/>
    <property type="project" value="TreeGrafter"/>
</dbReference>
<evidence type="ECO:0000313" key="15">
    <source>
        <dbReference type="Proteomes" id="UP000298493"/>
    </source>
</evidence>
<dbReference type="GO" id="GO:0006369">
    <property type="term" value="P:termination of RNA polymerase II transcription"/>
    <property type="evidence" value="ECO:0007669"/>
    <property type="project" value="TreeGrafter"/>
</dbReference>
<feature type="domain" description="DNA2/NAM7 helicase-like C-terminal" evidence="12">
    <location>
        <begin position="1573"/>
        <end position="1769"/>
    </location>
</feature>
<gene>
    <name evidence="14" type="ORF">E6O75_ATG06816</name>
</gene>
<keyword evidence="15" id="KW-1185">Reference proteome</keyword>
<feature type="compositionally biased region" description="Acidic residues" evidence="9">
    <location>
        <begin position="1007"/>
        <end position="1021"/>
    </location>
</feature>
<dbReference type="Pfam" id="PF12726">
    <property type="entry name" value="SEN1_N"/>
    <property type="match status" value="1"/>
</dbReference>
<dbReference type="InterPro" id="IPR024481">
    <property type="entry name" value="Helicase_Sen1_N"/>
</dbReference>
<feature type="region of interest" description="Disordered" evidence="9">
    <location>
        <begin position="864"/>
        <end position="887"/>
    </location>
</feature>
<evidence type="ECO:0000256" key="6">
    <source>
        <dbReference type="ARBA" id="ARBA00022840"/>
    </source>
</evidence>
<dbReference type="Proteomes" id="UP000298493">
    <property type="component" value="Unassembled WGS sequence"/>
</dbReference>
<dbReference type="Gene3D" id="3.40.50.300">
    <property type="entry name" value="P-loop containing nucleotide triphosphate hydrolases"/>
    <property type="match status" value="2"/>
</dbReference>
<evidence type="ECO:0000313" key="14">
    <source>
        <dbReference type="EMBL" id="TID19478.1"/>
    </source>
</evidence>
<evidence type="ECO:0000256" key="2">
    <source>
        <dbReference type="ARBA" id="ARBA00007913"/>
    </source>
</evidence>
<keyword evidence="7" id="KW-0539">Nucleus</keyword>
<dbReference type="GO" id="GO:0004519">
    <property type="term" value="F:endonuclease activity"/>
    <property type="evidence" value="ECO:0007669"/>
    <property type="project" value="UniProtKB-KW"/>
</dbReference>
<dbReference type="InterPro" id="IPR045055">
    <property type="entry name" value="DNA2/NAM7-like"/>
</dbReference>
<dbReference type="InterPro" id="IPR027417">
    <property type="entry name" value="P-loop_NTPase"/>
</dbReference>
<dbReference type="GO" id="GO:0004386">
    <property type="term" value="F:helicase activity"/>
    <property type="evidence" value="ECO:0007669"/>
    <property type="project" value="UniProtKB-KW"/>
</dbReference>
<feature type="compositionally biased region" description="Basic and acidic residues" evidence="9">
    <location>
        <begin position="1877"/>
        <end position="1900"/>
    </location>
</feature>
<dbReference type="SUPFAM" id="SSF52540">
    <property type="entry name" value="P-loop containing nucleoside triphosphate hydrolases"/>
    <property type="match status" value="1"/>
</dbReference>
<dbReference type="FunFam" id="3.40.50.300:FF:001152">
    <property type="entry name" value="tRNA-splicing endonuclease, putative"/>
    <property type="match status" value="1"/>
</dbReference>
<dbReference type="InterPro" id="IPR041679">
    <property type="entry name" value="DNA2/NAM7-like_C"/>
</dbReference>
<dbReference type="GO" id="GO:0005524">
    <property type="term" value="F:ATP binding"/>
    <property type="evidence" value="ECO:0007669"/>
    <property type="project" value="UniProtKB-KW"/>
</dbReference>
<feature type="compositionally biased region" description="Low complexity" evidence="9">
    <location>
        <begin position="1838"/>
        <end position="1861"/>
    </location>
</feature>
<name>A0A4Z1P5F4_9PEZI</name>
<keyword evidence="3" id="KW-0547">Nucleotide-binding</keyword>
<dbReference type="PANTHER" id="PTHR10887:SF495">
    <property type="entry name" value="HELICASE SENATAXIN ISOFORM X1-RELATED"/>
    <property type="match status" value="1"/>
</dbReference>
<keyword evidence="14" id="KW-0540">Nuclease</keyword>
<comment type="similarity">
    <text evidence="2">Belongs to the DNA2/NAM7 helicase family.</text>
</comment>
<organism evidence="14 15">
    <name type="scientific">Venturia nashicola</name>
    <dbReference type="NCBI Taxonomy" id="86259"/>
    <lineage>
        <taxon>Eukaryota</taxon>
        <taxon>Fungi</taxon>
        <taxon>Dikarya</taxon>
        <taxon>Ascomycota</taxon>
        <taxon>Pezizomycotina</taxon>
        <taxon>Dothideomycetes</taxon>
        <taxon>Pleosporomycetidae</taxon>
        <taxon>Venturiales</taxon>
        <taxon>Venturiaceae</taxon>
        <taxon>Venturia</taxon>
    </lineage>
</organism>
<evidence type="ECO:0000256" key="3">
    <source>
        <dbReference type="ARBA" id="ARBA00022741"/>
    </source>
</evidence>
<sequence>MAEVVQRIQELKSLPPDLHWFCPRQDKDDFSYYYEEDVYNQLQKEGESARTVREARIKEAEERKVKVLDALAIFAFDGLDALEYQKDLKARLEDQLTSCDVCIRVYHGARSQLRSRLEEQYDPEEVAAFLAKFDGINIERISAGLDHAKIQLLKLPEEKRRVSELDPTGIFAIFECLSCEPYLRNEQMMVDHFDEPFRLVQTRKRLKLTNFLPAFTVFLFGTNQFRYDWAWTHWPKIDRPPTGVEFEWAIRKPLLAAMSRVQMTSLEVKFLSTFWSGAKIIFSRLSKDLITHHVRALELSIYRLVLDHFSLSVLETRAFGDLLFTFKLLVGLSPSDFWDSMRSISPPIIVEQILKSPTLDRILSKPDEVDMPKLEDIFAWIPAFLNSIKPANQIPACRSLVTGLIKKNQDPKYATEAHSRCFSWALHVLKHTLQNLNKERQPATYVGAACVGDMLEMVNQQLPSIIKRTRGAKTGAQHPDDTETALKIVESSIALDCLALVMDREAILKSRERQEAADRASKVLWTTITGSINAGDQALAAHSLLGARELIGLEKIGSKVTVSKPGAVSKFNTSYETKYGYVTGVLERLSDFASVELAAFFQTVETATSIVVTLLSSEDGTRQAAVDLLKTMSEKETRREALGHIFQHAFLNMLVSLVSSIKSVTKQAIFSPMPAMIKLCRDVIDVLCNPQDGMLRSRDLNDEELKATKELWSTLWKALHVIFQRMESWSEVGHDKAFMMDFCRDIMQFADMLFNEYSVFVSAIVDEFANEEQNKAAGVKLLQYPNHSMNEMVKWLRLRDEYLSEKSVELVCGLLGRLRNADIEVEEEPLNFIERILQPDKSPRLIKNKLSIQQKAELGRAFEDYTGRSLTPPEPKKQGSLQSWTGSNGQPIAIDGDSDVDAEHKRVIAGATTGQDHFKRMQASKKASALAALKAKPKQHSTMDIETIKSKRAQEAEDKKRRDAAAIAAAKALRTGGLTGAGSALGSLGTVGKDHSARGTGMMVSSDESDDDDDDGLDEELFGPKKTKSSKPVDPRLPRMIAQEVKGPVKIRRIQRSAKDMSARLAPNLSNLHKEILGWDFFHTGEDPPGSRPDRYQKVSNSFRDPIAYKNTFEPLLVMEAWTGLAKAKEENSSKPFEIKVQNCTSVDAFREVNATLGHNENLEAQISEGDIILFSKGKMPLTASDQPNCLARVFKIARKKQFLDVTYRVVPGRMGHSLAPGATVHALKITSIIPLERQYGALMGLQYYDLCDYITKAEPSHLLQYKDQVLEPFMNNYHLNKAQAKAVKSAVDNDAFTLIQGPPGSGKTKTIVAIVGSLLSESLRDQGTAINRPGMDAKKTNTSKKLLVCAPSNAAVDELVMRFKEGVKTTSGQIKKLNVVRLGRSDNINSNVTDVVLGNLVNARLSGNNGKDENQREETQKLFQEHKEVSGRLNEARDRLNAEQEKGLEAKDAKTEFELLRRRKTDLSRKIDEARDKENQKSRTADLERKRVQQAILNEAHIICGTLSGSGHDMFQKLDIEFETVIVDEAAQCVEMEVLIPLKYGCAKCILVGDPKQLPPTVFSKLAAKYSYEQSLFVRMQGNRPQDVHLLDTQYRMHPEISLFPSKSFYEGKLLDGPDMAKLRIAPWHTEALLGPYRFFDVQGQHSAAPKGHSLINVAEIDVALQLVEKLTASVPTYNFKGKIGIITPYKSQLRELKERFSRHYGKSILDSIDFNTTDAFQGRESEVIIFSCVRAAPSGGVGFLSDVRRMNVGLTRAKSSLFVLGNSESLMRGEFWKKMIDDAKARDRHSSAQLIASMKGSKGSMTALANNNAPSAPKVMSSVPVRMETNKDVVMSNGGDSSSRSGSRQSSIESTTSSKKSVKNEPSPIPVKQEFSIKQEEQSLKRKFDEDIDMKDLFSEDEDEAKEPPKKEEKPMIKEESKPTPPPPMTKADPSAPRPPGLKRRKAAANPFMQPNRPKKPKTG</sequence>
<protein>
    <submittedName>
        <fullName evidence="14">tRNA-splicing endonuclease-like protein</fullName>
    </submittedName>
</protein>
<dbReference type="PANTHER" id="PTHR10887">
    <property type="entry name" value="DNA2/NAM7 HELICASE FAMILY"/>
    <property type="match status" value="1"/>
</dbReference>
<dbReference type="InterPro" id="IPR047187">
    <property type="entry name" value="SF1_C_Upf1"/>
</dbReference>
<feature type="region of interest" description="Disordered" evidence="9">
    <location>
        <begin position="1835"/>
        <end position="1966"/>
    </location>
</feature>
<accession>A0A4Z1P5F4</accession>
<keyword evidence="6" id="KW-0067">ATP-binding</keyword>
<evidence type="ECO:0000256" key="5">
    <source>
        <dbReference type="ARBA" id="ARBA00022806"/>
    </source>
</evidence>
<evidence type="ECO:0000259" key="10">
    <source>
        <dbReference type="Pfam" id="PF12726"/>
    </source>
</evidence>
<keyword evidence="4" id="KW-0378">Hydrolase</keyword>
<evidence type="ECO:0000256" key="9">
    <source>
        <dbReference type="SAM" id="MobiDB-lite"/>
    </source>
</evidence>
<evidence type="ECO:0000256" key="7">
    <source>
        <dbReference type="ARBA" id="ARBA00023242"/>
    </source>
</evidence>
<feature type="coiled-coil region" evidence="8">
    <location>
        <begin position="1427"/>
        <end position="1478"/>
    </location>
</feature>
<dbReference type="GO" id="GO:0001147">
    <property type="term" value="F:transcription termination site sequence-specific DNA binding"/>
    <property type="evidence" value="ECO:0007669"/>
    <property type="project" value="TreeGrafter"/>
</dbReference>
<dbReference type="CDD" id="cd18808">
    <property type="entry name" value="SF1_C_Upf1"/>
    <property type="match status" value="1"/>
</dbReference>
<dbReference type="Pfam" id="PF13086">
    <property type="entry name" value="AAA_11"/>
    <property type="match status" value="1"/>
</dbReference>
<evidence type="ECO:0000259" key="12">
    <source>
        <dbReference type="Pfam" id="PF13087"/>
    </source>
</evidence>
<comment type="subcellular location">
    <subcellularLocation>
        <location evidence="1">Nucleus</location>
    </subcellularLocation>
</comment>
<dbReference type="CDD" id="cd18042">
    <property type="entry name" value="DEXXQc_SETX"/>
    <property type="match status" value="1"/>
</dbReference>
<evidence type="ECO:0000259" key="13">
    <source>
        <dbReference type="Pfam" id="PF23576"/>
    </source>
</evidence>
<feature type="region of interest" description="Disordered" evidence="9">
    <location>
        <begin position="983"/>
        <end position="1035"/>
    </location>
</feature>
<dbReference type="InterPro" id="IPR056474">
    <property type="entry name" value="SEN1_barrel"/>
</dbReference>
<dbReference type="InterPro" id="IPR041677">
    <property type="entry name" value="DNA2/NAM7_AAA_11"/>
</dbReference>
<feature type="domain" description="Helicase Sen1 N-terminal" evidence="10">
    <location>
        <begin position="88"/>
        <end position="809"/>
    </location>
</feature>